<reference evidence="2" key="1">
    <citation type="submission" date="2013-10" db="EMBL/GenBank/DDBJ databases">
        <title>Genome sequencing of Onchocerca volvulus.</title>
        <authorList>
            <person name="Cotton J."/>
            <person name="Tsai J."/>
            <person name="Stanley E."/>
            <person name="Tracey A."/>
            <person name="Holroyd N."/>
            <person name="Lustigman S."/>
            <person name="Berriman M."/>
        </authorList>
    </citation>
    <scope>NUCLEOTIDE SEQUENCE</scope>
</reference>
<dbReference type="EMBL" id="CMVM020000394">
    <property type="status" value="NOT_ANNOTATED_CDS"/>
    <property type="molecule type" value="Genomic_DNA"/>
</dbReference>
<evidence type="ECO:0000313" key="1">
    <source>
        <dbReference type="EnsemblMetazoa" id="OVOC12081.1"/>
    </source>
</evidence>
<name>A0A8R1XQ77_ONCVO</name>
<evidence type="ECO:0000313" key="2">
    <source>
        <dbReference type="Proteomes" id="UP000024404"/>
    </source>
</evidence>
<dbReference type="Proteomes" id="UP000024404">
    <property type="component" value="Unassembled WGS sequence"/>
</dbReference>
<sequence>MSVDRESLAKILNIDRDSTNLAFIFGYWRSFMEKPDFLSTRFLNNKDKNKGLSRIIMIK</sequence>
<accession>A0A8R1XQ77</accession>
<dbReference type="AlphaFoldDB" id="A0A8R1XQ77"/>
<reference evidence="1" key="2">
    <citation type="submission" date="2022-06" db="UniProtKB">
        <authorList>
            <consortium name="EnsemblMetazoa"/>
        </authorList>
    </citation>
    <scope>IDENTIFICATION</scope>
</reference>
<keyword evidence="2" id="KW-1185">Reference proteome</keyword>
<protein>
    <submittedName>
        <fullName evidence="1">Uncharacterized protein</fullName>
    </submittedName>
</protein>
<dbReference type="EnsemblMetazoa" id="OVOC12081.1">
    <property type="protein sequence ID" value="OVOC12081.1"/>
    <property type="gene ID" value="WBGene00248890"/>
</dbReference>
<proteinExistence type="predicted"/>
<organism evidence="1 2">
    <name type="scientific">Onchocerca volvulus</name>
    <dbReference type="NCBI Taxonomy" id="6282"/>
    <lineage>
        <taxon>Eukaryota</taxon>
        <taxon>Metazoa</taxon>
        <taxon>Ecdysozoa</taxon>
        <taxon>Nematoda</taxon>
        <taxon>Chromadorea</taxon>
        <taxon>Rhabditida</taxon>
        <taxon>Spirurina</taxon>
        <taxon>Spiruromorpha</taxon>
        <taxon>Filarioidea</taxon>
        <taxon>Onchocercidae</taxon>
        <taxon>Onchocerca</taxon>
    </lineage>
</organism>